<keyword evidence="6" id="KW-0547">Nucleotide-binding</keyword>
<evidence type="ECO:0000256" key="5">
    <source>
        <dbReference type="ARBA" id="ARBA00022695"/>
    </source>
</evidence>
<accession>A0A3S5GP37</accession>
<feature type="domain" description="RdRp catalytic" evidence="9">
    <location>
        <begin position="313"/>
        <end position="512"/>
    </location>
</feature>
<comment type="catalytic activity">
    <reaction evidence="8">
        <text>RNA(n) + a ribonucleoside 5'-triphosphate = RNA(n+1) + diphosphate</text>
        <dbReference type="Rhea" id="RHEA:21248"/>
        <dbReference type="Rhea" id="RHEA-COMP:14527"/>
        <dbReference type="Rhea" id="RHEA-COMP:17342"/>
        <dbReference type="ChEBI" id="CHEBI:33019"/>
        <dbReference type="ChEBI" id="CHEBI:61557"/>
        <dbReference type="ChEBI" id="CHEBI:140395"/>
        <dbReference type="EC" id="2.7.7.48"/>
    </reaction>
</comment>
<keyword evidence="4" id="KW-0808">Transferase</keyword>
<evidence type="ECO:0000256" key="1">
    <source>
        <dbReference type="ARBA" id="ARBA00012494"/>
    </source>
</evidence>
<keyword evidence="3 8" id="KW-0696">RNA-directed RNA polymerase</keyword>
<dbReference type="GO" id="GO:0003723">
    <property type="term" value="F:RNA binding"/>
    <property type="evidence" value="ECO:0007669"/>
    <property type="project" value="InterPro"/>
</dbReference>
<organism evidence="10">
    <name type="scientific">Quaranjavirus quaranfilense</name>
    <dbReference type="NCBI Taxonomy" id="688436"/>
    <lineage>
        <taxon>Viruses</taxon>
        <taxon>Riboviria</taxon>
        <taxon>Orthornavirae</taxon>
        <taxon>Negarnaviricota</taxon>
        <taxon>Polyploviricotina</taxon>
        <taxon>Insthoviricetes</taxon>
        <taxon>Articulavirales</taxon>
        <taxon>Orthomyxoviridae</taxon>
        <taxon>Quaranjavirus</taxon>
    </lineage>
</organism>
<dbReference type="Pfam" id="PF00602">
    <property type="entry name" value="Flu_PB1"/>
    <property type="match status" value="1"/>
</dbReference>
<dbReference type="EC" id="2.7.7.48" evidence="1 8"/>
<evidence type="ECO:0000256" key="7">
    <source>
        <dbReference type="ARBA" id="ARBA00022953"/>
    </source>
</evidence>
<evidence type="ECO:0000256" key="4">
    <source>
        <dbReference type="ARBA" id="ARBA00022679"/>
    </source>
</evidence>
<evidence type="ECO:0000256" key="2">
    <source>
        <dbReference type="ARBA" id="ARBA00020035"/>
    </source>
</evidence>
<name>A0A3S5GP37_9ORTO</name>
<dbReference type="GO" id="GO:0003968">
    <property type="term" value="F:RNA-directed RNA polymerase activity"/>
    <property type="evidence" value="ECO:0007669"/>
    <property type="project" value="UniProtKB-KW"/>
</dbReference>
<dbReference type="GO" id="GO:0000166">
    <property type="term" value="F:nucleotide binding"/>
    <property type="evidence" value="ECO:0007669"/>
    <property type="project" value="UniProtKB-KW"/>
</dbReference>
<dbReference type="GO" id="GO:0039694">
    <property type="term" value="P:viral RNA genome replication"/>
    <property type="evidence" value="ECO:0007669"/>
    <property type="project" value="InterPro"/>
</dbReference>
<proteinExistence type="predicted"/>
<protein>
    <recommendedName>
        <fullName evidence="2 8">RNA-directed RNA polymerase catalytic subunit</fullName>
        <ecNumber evidence="1 8">2.7.7.48</ecNumber>
    </recommendedName>
</protein>
<evidence type="ECO:0000256" key="8">
    <source>
        <dbReference type="RuleBase" id="RU004330"/>
    </source>
</evidence>
<keyword evidence="7" id="KW-0693">Viral RNA replication</keyword>
<dbReference type="PROSITE" id="PS50525">
    <property type="entry name" value="RDRP_SSRNA_NEG_SEG"/>
    <property type="match status" value="1"/>
</dbReference>
<keyword evidence="5" id="KW-0548">Nucleotidyltransferase</keyword>
<evidence type="ECO:0000256" key="6">
    <source>
        <dbReference type="ARBA" id="ARBA00022741"/>
    </source>
</evidence>
<evidence type="ECO:0000313" key="10">
    <source>
        <dbReference type="EMBL" id="AXL67889.1"/>
    </source>
</evidence>
<evidence type="ECO:0000259" key="9">
    <source>
        <dbReference type="PROSITE" id="PS50525"/>
    </source>
</evidence>
<dbReference type="InterPro" id="IPR001407">
    <property type="entry name" value="RNA_pol_PB1_influenza"/>
</dbReference>
<dbReference type="InterPro" id="IPR007099">
    <property type="entry name" value="RNA-dir_pol_NSvirus"/>
</dbReference>
<gene>
    <name evidence="10" type="primary">PB1</name>
</gene>
<sequence>MERLNSFLVSTLIRDGMSREEKERLVGPYPVGIENTGLGAVSFLYKYVNVPPLAVGAPAPKTAESVLRSFEYNRLPDNGKGLRPRQYWMETDGPYPYDVTCANFHLSAAQEMHKSFLREHHAVIDKVTEAMYQRLKTTNADILTKGKQTWDPINKRSVPSAAAFKEITTVLRTNLKLVGFSVLDFVEAFHRMLMLPEMVYNRRVNAEKTVRKRKGGVITLEKKAVVVLETVHLKRNEDVRETVMGWATAFCSYLKSKERGKLKRRAIASANPILRMFLWIVEELHLELGKQEEIVSSTISIGGEEKRAKIIATLDGLSLNEFNIQATEDATKWNECLAPENFCLMHEIWWSHSIREEMGLPKPPESAEIMRQIFQQAFFLLSHKRIYLGKGHLIHNQTKAALLQWKEDHEKYMNEKTLEWFRKIKEHLDGEGYVKAPFGMLMGMLNAGSTTLALPATKWRLQPGMDCRTVRSSDDSMTVFSGKTRQLLMENINRFYDNLKLLGINISQKKTRFFQLKFGEYTSAYQDGDFTAQYGVETAALRPEGSNPPDDFHSVASQTATSLRSGTVNFVGAQFRLGIGVDNVRRLYKIDRVPGKRKGVPDSALVLSDGGPSPWNFSNCHLPELALKWITHEQNPQATQYLERVMNPDNPFTADAAEITSFSRELNTLVETSLELPRNLFHTLKRSNATQKSLLRKGDNDFMRSCNLAMQLFEEVIPASLLQVPSGPQPMSQVMADVLRAQASALRSVGVNFAGEEMEEIRAALNTLEHDSNIDFE</sequence>
<dbReference type="EMBL" id="MG770333">
    <property type="protein sequence ID" value="AXL67889.1"/>
    <property type="molecule type" value="Viral_cRNA"/>
</dbReference>
<reference evidence="10" key="1">
    <citation type="submission" date="2018-01" db="EMBL/GenBank/DDBJ databases">
        <title>Quaranfil virus originated in Egypt, an Orthomyxovirus confirmed in an old tick isolate In India, warrant an urgent need to know its relevance for human and animal.</title>
        <authorList>
            <person name="Yadav P.D."/>
        </authorList>
    </citation>
    <scope>NUCLEOTIDE SEQUENCE</scope>
    <source>
        <strain evidence="10">83939-2</strain>
    </source>
</reference>
<evidence type="ECO:0000256" key="3">
    <source>
        <dbReference type="ARBA" id="ARBA00022484"/>
    </source>
</evidence>